<dbReference type="Gene3D" id="3.20.20.370">
    <property type="entry name" value="Glycoside hydrolase/deacetylase"/>
    <property type="match status" value="1"/>
</dbReference>
<evidence type="ECO:0000256" key="1">
    <source>
        <dbReference type="ARBA" id="ARBA00004613"/>
    </source>
</evidence>
<dbReference type="AlphaFoldDB" id="A0A376FZZ4"/>
<dbReference type="PROSITE" id="PS51677">
    <property type="entry name" value="NODB"/>
    <property type="match status" value="1"/>
</dbReference>
<organism evidence="4 5">
    <name type="scientific">Empedobacter falsenii</name>
    <dbReference type="NCBI Taxonomy" id="343874"/>
    <lineage>
        <taxon>Bacteria</taxon>
        <taxon>Pseudomonadati</taxon>
        <taxon>Bacteroidota</taxon>
        <taxon>Flavobacteriia</taxon>
        <taxon>Flavobacteriales</taxon>
        <taxon>Weeksellaceae</taxon>
        <taxon>Empedobacter</taxon>
    </lineage>
</organism>
<dbReference type="STRING" id="343874.GCA_000805695_01706"/>
<comment type="subcellular location">
    <subcellularLocation>
        <location evidence="1">Secreted</location>
    </subcellularLocation>
</comment>
<dbReference type="GO" id="GO:0005576">
    <property type="term" value="C:extracellular region"/>
    <property type="evidence" value="ECO:0007669"/>
    <property type="project" value="UniProtKB-SubCell"/>
</dbReference>
<gene>
    <name evidence="4" type="ORF">NCTC13456_00163</name>
</gene>
<evidence type="ECO:0000313" key="4">
    <source>
        <dbReference type="EMBL" id="STD52950.1"/>
    </source>
</evidence>
<evidence type="ECO:0000256" key="2">
    <source>
        <dbReference type="ARBA" id="ARBA00022729"/>
    </source>
</evidence>
<dbReference type="InterPro" id="IPR002509">
    <property type="entry name" value="NODB_dom"/>
</dbReference>
<proteinExistence type="predicted"/>
<dbReference type="CDD" id="cd10918">
    <property type="entry name" value="CE4_NodB_like_5s_6s"/>
    <property type="match status" value="1"/>
</dbReference>
<dbReference type="RefSeq" id="WP_038336456.1">
    <property type="nucleotide sequence ID" value="NZ_JSYQ01000025.1"/>
</dbReference>
<dbReference type="EMBL" id="UFXS01000001">
    <property type="protein sequence ID" value="STD52950.1"/>
    <property type="molecule type" value="Genomic_DNA"/>
</dbReference>
<dbReference type="InterPro" id="IPR011330">
    <property type="entry name" value="Glyco_hydro/deAcase_b/a-brl"/>
</dbReference>
<dbReference type="OrthoDB" id="1446101at2"/>
<dbReference type="PANTHER" id="PTHR34216:SF3">
    <property type="entry name" value="POLY-BETA-1,6-N-ACETYL-D-GLUCOSAMINE N-DEACETYLASE"/>
    <property type="match status" value="1"/>
</dbReference>
<reference evidence="4 5" key="1">
    <citation type="submission" date="2018-06" db="EMBL/GenBank/DDBJ databases">
        <authorList>
            <consortium name="Pathogen Informatics"/>
            <person name="Doyle S."/>
        </authorList>
    </citation>
    <scope>NUCLEOTIDE SEQUENCE [LARGE SCALE GENOMIC DNA]</scope>
    <source>
        <strain evidence="4 5">NCTC13456</strain>
    </source>
</reference>
<protein>
    <submittedName>
        <fullName evidence="4">Poly-beta-1,6-N-acetyl-D-glucosamine N-deacetylase PgaB</fullName>
    </submittedName>
</protein>
<dbReference type="Proteomes" id="UP000254737">
    <property type="component" value="Unassembled WGS sequence"/>
</dbReference>
<dbReference type="GO" id="GO:0005975">
    <property type="term" value="P:carbohydrate metabolic process"/>
    <property type="evidence" value="ECO:0007669"/>
    <property type="project" value="InterPro"/>
</dbReference>
<dbReference type="Pfam" id="PF01522">
    <property type="entry name" value="Polysacc_deac_1"/>
    <property type="match status" value="1"/>
</dbReference>
<feature type="domain" description="NodB homology" evidence="3">
    <location>
        <begin position="70"/>
        <end position="291"/>
    </location>
</feature>
<keyword evidence="2" id="KW-0732">Signal</keyword>
<dbReference type="SUPFAM" id="SSF88713">
    <property type="entry name" value="Glycoside hydrolase/deacetylase"/>
    <property type="match status" value="1"/>
</dbReference>
<dbReference type="GO" id="GO:0016810">
    <property type="term" value="F:hydrolase activity, acting on carbon-nitrogen (but not peptide) bonds"/>
    <property type="evidence" value="ECO:0007669"/>
    <property type="project" value="InterPro"/>
</dbReference>
<evidence type="ECO:0000259" key="3">
    <source>
        <dbReference type="PROSITE" id="PS51677"/>
    </source>
</evidence>
<sequence>MILNLFKKNIFPFYHTVSDKRLIHIDQLYPLKSIDQFQRELDFFQKNYANISMIELIDLYKKNGFIPQENYFHLSFDDGLKECYSIIAPILKERNLDATFFINPNFIDNQEIFYRYKVAFILENITDNNLKKELLNYSIHDLKKIDELILKQEIKLNDVEIYLNETEIKALIHQGFTIGAHSMNHPYYRDISFEQQLLETNESLDFIQQKFNLDYRVFSFPFTDDGVSKNFFNTIKSDFTFGTAGIKDDEFSTNIQRLPMDNCISNPAIFVQKNRYKFYIQKLLQKHIVSH</sequence>
<accession>A0A376FZZ4</accession>
<dbReference type="PANTHER" id="PTHR34216">
    <property type="match status" value="1"/>
</dbReference>
<evidence type="ECO:0000313" key="5">
    <source>
        <dbReference type="Proteomes" id="UP000254737"/>
    </source>
</evidence>
<dbReference type="InterPro" id="IPR051398">
    <property type="entry name" value="Polysacch_Deacetylase"/>
</dbReference>
<name>A0A376FZZ4_9FLAO</name>